<comment type="subcellular location">
    <subcellularLocation>
        <location evidence="1">Chromosome</location>
    </subcellularLocation>
</comment>
<feature type="domain" description="SET" evidence="8">
    <location>
        <begin position="1"/>
        <end position="81"/>
    </location>
</feature>
<keyword evidence="10" id="KW-1185">Reference proteome</keyword>
<dbReference type="Proteomes" id="UP000605970">
    <property type="component" value="Unassembled WGS sequence"/>
</dbReference>
<evidence type="ECO:0000313" key="10">
    <source>
        <dbReference type="Proteomes" id="UP000605970"/>
    </source>
</evidence>
<dbReference type="GO" id="GO:0008168">
    <property type="term" value="F:methyltransferase activity"/>
    <property type="evidence" value="ECO:0007669"/>
    <property type="project" value="UniProtKB-KW"/>
</dbReference>
<dbReference type="PROSITE" id="PS50280">
    <property type="entry name" value="SET"/>
    <property type="match status" value="1"/>
</dbReference>
<reference evidence="9" key="1">
    <citation type="journal article" date="2020" name="Ecol. Evol.">
        <title>Genome structure and content of the rice root-knot nematode (Meloidogyne graminicola).</title>
        <authorList>
            <person name="Phan N.T."/>
            <person name="Danchin E.G.J."/>
            <person name="Klopp C."/>
            <person name="Perfus-Barbeoch L."/>
            <person name="Kozlowski D.K."/>
            <person name="Koutsovoulos G.D."/>
            <person name="Lopez-Roques C."/>
            <person name="Bouchez O."/>
            <person name="Zahm M."/>
            <person name="Besnard G."/>
            <person name="Bellafiore S."/>
        </authorList>
    </citation>
    <scope>NUCLEOTIDE SEQUENCE</scope>
    <source>
        <strain evidence="9">VN-18</strain>
    </source>
</reference>
<protein>
    <submittedName>
        <fullName evidence="9">SET domain-containing protein</fullName>
    </submittedName>
</protein>
<name>A0A8S9ZDT4_9BILA</name>
<dbReference type="PANTHER" id="PTHR46223:SF3">
    <property type="entry name" value="HISTONE-LYSINE N-METHYLTRANSFERASE SET-23"/>
    <property type="match status" value="1"/>
</dbReference>
<keyword evidence="6" id="KW-0479">Metal-binding</keyword>
<dbReference type="OrthoDB" id="5792673at2759"/>
<dbReference type="GO" id="GO:0032259">
    <property type="term" value="P:methylation"/>
    <property type="evidence" value="ECO:0007669"/>
    <property type="project" value="UniProtKB-KW"/>
</dbReference>
<evidence type="ECO:0000256" key="2">
    <source>
        <dbReference type="ARBA" id="ARBA00022454"/>
    </source>
</evidence>
<evidence type="ECO:0000313" key="9">
    <source>
        <dbReference type="EMBL" id="KAF7629871.1"/>
    </source>
</evidence>
<dbReference type="Gene3D" id="2.170.270.10">
    <property type="entry name" value="SET domain"/>
    <property type="match status" value="1"/>
</dbReference>
<proteinExistence type="predicted"/>
<dbReference type="InterPro" id="IPR046341">
    <property type="entry name" value="SET_dom_sf"/>
</dbReference>
<keyword evidence="3" id="KW-0489">Methyltransferase</keyword>
<dbReference type="PANTHER" id="PTHR46223">
    <property type="entry name" value="HISTONE-LYSINE N-METHYLTRANSFERASE SUV39H"/>
    <property type="match status" value="1"/>
</dbReference>
<evidence type="ECO:0000259" key="8">
    <source>
        <dbReference type="PROSITE" id="PS50280"/>
    </source>
</evidence>
<comment type="caution">
    <text evidence="9">The sequence shown here is derived from an EMBL/GenBank/DDBJ whole genome shotgun (WGS) entry which is preliminary data.</text>
</comment>
<dbReference type="Pfam" id="PF00856">
    <property type="entry name" value="SET"/>
    <property type="match status" value="1"/>
</dbReference>
<dbReference type="SUPFAM" id="SSF82199">
    <property type="entry name" value="SET domain"/>
    <property type="match status" value="1"/>
</dbReference>
<evidence type="ECO:0000256" key="4">
    <source>
        <dbReference type="ARBA" id="ARBA00022679"/>
    </source>
</evidence>
<organism evidence="9 10">
    <name type="scientific">Meloidogyne graminicola</name>
    <dbReference type="NCBI Taxonomy" id="189291"/>
    <lineage>
        <taxon>Eukaryota</taxon>
        <taxon>Metazoa</taxon>
        <taxon>Ecdysozoa</taxon>
        <taxon>Nematoda</taxon>
        <taxon>Chromadorea</taxon>
        <taxon>Rhabditida</taxon>
        <taxon>Tylenchina</taxon>
        <taxon>Tylenchomorpha</taxon>
        <taxon>Tylenchoidea</taxon>
        <taxon>Meloidogynidae</taxon>
        <taxon>Meloidogyninae</taxon>
        <taxon>Meloidogyne</taxon>
    </lineage>
</organism>
<keyword evidence="4" id="KW-0808">Transferase</keyword>
<dbReference type="EMBL" id="JABEBT010000139">
    <property type="protein sequence ID" value="KAF7629871.1"/>
    <property type="molecule type" value="Genomic_DNA"/>
</dbReference>
<dbReference type="SMART" id="SM00317">
    <property type="entry name" value="SET"/>
    <property type="match status" value="1"/>
</dbReference>
<keyword evidence="2" id="KW-0158">Chromosome</keyword>
<dbReference type="GO" id="GO:0046872">
    <property type="term" value="F:metal ion binding"/>
    <property type="evidence" value="ECO:0007669"/>
    <property type="project" value="UniProtKB-KW"/>
</dbReference>
<keyword evidence="5" id="KW-0949">S-adenosyl-L-methionine</keyword>
<dbReference type="AlphaFoldDB" id="A0A8S9ZDT4"/>
<dbReference type="InterPro" id="IPR050973">
    <property type="entry name" value="H3K9_Histone-Lys_N-MTase"/>
</dbReference>
<evidence type="ECO:0000256" key="6">
    <source>
        <dbReference type="ARBA" id="ARBA00022723"/>
    </source>
</evidence>
<accession>A0A8S9ZDT4</accession>
<dbReference type="InterPro" id="IPR001214">
    <property type="entry name" value="SET_dom"/>
</dbReference>
<keyword evidence="7" id="KW-0862">Zinc</keyword>
<dbReference type="GO" id="GO:0005694">
    <property type="term" value="C:chromosome"/>
    <property type="evidence" value="ECO:0007669"/>
    <property type="project" value="UniProtKB-SubCell"/>
</dbReference>
<gene>
    <name evidence="9" type="ORF">Mgra_00009145</name>
</gene>
<evidence type="ECO:0000256" key="3">
    <source>
        <dbReference type="ARBA" id="ARBA00022603"/>
    </source>
</evidence>
<evidence type="ECO:0000256" key="5">
    <source>
        <dbReference type="ARBA" id="ARBA00022691"/>
    </source>
</evidence>
<evidence type="ECO:0000256" key="7">
    <source>
        <dbReference type="ARBA" id="ARBA00022833"/>
    </source>
</evidence>
<sequence length="149" mass="17834">MTHRPTDYAYDLPLLGLNKSNNIYVDPHVYGNITRFLNHSCFENLQPFRYYSHHRDKSRMSLGFFASRDIIPGDELTIDYGTEWWKGKIEQSKKQNQTFYCCCDWVYCINPAPGKPQMNEDDAMKEMKRKIERNHAIVMLWKENNRKFK</sequence>
<evidence type="ECO:0000256" key="1">
    <source>
        <dbReference type="ARBA" id="ARBA00004286"/>
    </source>
</evidence>